<gene>
    <name evidence="2" type="ORF">Ljor_1006</name>
</gene>
<evidence type="ECO:0000313" key="3">
    <source>
        <dbReference type="Proteomes" id="UP000055035"/>
    </source>
</evidence>
<dbReference type="InterPro" id="IPR044887">
    <property type="entry name" value="SoDot-IcmSS_sf"/>
</dbReference>
<feature type="region of interest" description="Disordered" evidence="1">
    <location>
        <begin position="192"/>
        <end position="258"/>
    </location>
</feature>
<sequence>MGFELRSYAQQKLIFNQKLNILLGEWKKVTVDTLPDHRRILVQFLQTAMSIIDEMPKLKDETQLHYEKRQASTFSGMAHLIMSHIARTENKNGVLYQSLEVVIGLKPTDEEKKPPRPRMPQELDALSELMMLKNAVPLLVAELFKEDKSLQKISNNHAFCWIKDFEPVPLTLLAIKMRSAAEETVVINGEKARKEANEKARLEAEEKARLEAEEKQSREGGPSYSLLSRIKGTLVWSSNSPNPVKDNDEVYVPSTQNQ</sequence>
<evidence type="ECO:0000256" key="1">
    <source>
        <dbReference type="SAM" id="MobiDB-lite"/>
    </source>
</evidence>
<keyword evidence="3" id="KW-1185">Reference proteome</keyword>
<dbReference type="Gene3D" id="1.20.1440.330">
    <property type="match status" value="1"/>
</dbReference>
<dbReference type="EMBL" id="LNYJ01000011">
    <property type="protein sequence ID" value="KTD16700.1"/>
    <property type="molecule type" value="Genomic_DNA"/>
</dbReference>
<dbReference type="InterPro" id="IPR031758">
    <property type="entry name" value="SoDot-IcmSS"/>
</dbReference>
<comment type="caution">
    <text evidence="2">The sequence shown here is derived from an EMBL/GenBank/DDBJ whole genome shotgun (WGS) entry which is preliminary data.</text>
</comment>
<dbReference type="AlphaFoldDB" id="A0A0W0V9B1"/>
<organism evidence="2 3">
    <name type="scientific">Legionella jordanis</name>
    <dbReference type="NCBI Taxonomy" id="456"/>
    <lineage>
        <taxon>Bacteria</taxon>
        <taxon>Pseudomonadati</taxon>
        <taxon>Pseudomonadota</taxon>
        <taxon>Gammaproteobacteria</taxon>
        <taxon>Legionellales</taxon>
        <taxon>Legionellaceae</taxon>
        <taxon>Legionella</taxon>
    </lineage>
</organism>
<name>A0A0W0V9B1_9GAMM</name>
<dbReference type="STRING" id="456.Ljor_1006"/>
<dbReference type="RefSeq" id="WP_058470533.1">
    <property type="nucleotide sequence ID" value="NZ_CAAAIC010000002.1"/>
</dbReference>
<feature type="compositionally biased region" description="Basic and acidic residues" evidence="1">
    <location>
        <begin position="192"/>
        <end position="218"/>
    </location>
</feature>
<protein>
    <submittedName>
        <fullName evidence="2">Uncharacterized protein</fullName>
    </submittedName>
</protein>
<dbReference type="Pfam" id="PF16848">
    <property type="entry name" value="SoDot-IcmSS"/>
    <property type="match status" value="1"/>
</dbReference>
<proteinExistence type="predicted"/>
<accession>A0A0W0V9B1</accession>
<evidence type="ECO:0000313" key="2">
    <source>
        <dbReference type="EMBL" id="KTD16700.1"/>
    </source>
</evidence>
<reference evidence="2 3" key="1">
    <citation type="submission" date="2015-11" db="EMBL/GenBank/DDBJ databases">
        <title>Genomic analysis of 38 Legionella species identifies large and diverse effector repertoires.</title>
        <authorList>
            <person name="Burstein D."/>
            <person name="Amaro F."/>
            <person name="Zusman T."/>
            <person name="Lifshitz Z."/>
            <person name="Cohen O."/>
            <person name="Gilbert J.A."/>
            <person name="Pupko T."/>
            <person name="Shuman H.A."/>
            <person name="Segal G."/>
        </authorList>
    </citation>
    <scope>NUCLEOTIDE SEQUENCE [LARGE SCALE GENOMIC DNA]</scope>
    <source>
        <strain evidence="2 3">BL-540</strain>
    </source>
</reference>
<dbReference type="Proteomes" id="UP000055035">
    <property type="component" value="Unassembled WGS sequence"/>
</dbReference>
<dbReference type="PATRIC" id="fig|456.5.peg.1069"/>